<dbReference type="SMART" id="SM01017">
    <property type="entry name" value="Arrestin_C"/>
    <property type="match status" value="1"/>
</dbReference>
<comment type="similarity">
    <text evidence="1">Belongs to the arrestin family.</text>
</comment>
<dbReference type="InterPro" id="IPR014752">
    <property type="entry name" value="Arrestin-like_C"/>
</dbReference>
<dbReference type="GO" id="GO:0007399">
    <property type="term" value="P:nervous system development"/>
    <property type="evidence" value="ECO:0007669"/>
    <property type="project" value="UniProtKB-ARBA"/>
</dbReference>
<evidence type="ECO:0000256" key="1">
    <source>
        <dbReference type="ARBA" id="ARBA00005298"/>
    </source>
</evidence>
<feature type="compositionally biased region" description="Polar residues" evidence="2">
    <location>
        <begin position="380"/>
        <end position="390"/>
    </location>
</feature>
<dbReference type="Gene3D" id="2.60.40.640">
    <property type="match status" value="2"/>
</dbReference>
<feature type="region of interest" description="Disordered" evidence="2">
    <location>
        <begin position="372"/>
        <end position="427"/>
    </location>
</feature>
<sequence length="427" mass="47716">MSPIKDFNVTYGTIDESDTFSEGDTIVGTVSFSLTKAIKVKSVSVKAKGDANVHWSEGSGDDERSYSDHRRYFKVKELLVAENAKGRFIYLELGNHVILPFHSSWQYTEFVMIIGVHYFKFRLKIPEGNMPSSFTGCHGKVVYMVEAKISRSWRWPSTVQKEIKFVSKAFLHTVQVMANTAMVFVLENVCLYVFKKMSGLSKGQVQMSATINRTVCFPGETLSVATKICNSSSKDMKPKFKLQERIVYRAGCSSTSSEKTLFKKVGDNINPNSEESVSCQVKIPVDVIILHNCEIISVEYYIKVYVDISFATDPEVVFPLAIVPPSFAAFQPGEALGPYPPGTAGAPSYSDFTSFNQWPQGAPPYEFSAPAFSSPPVQYPGSTALPQFQQEEPPPSYTSLYPHQNEQPFSYCTNETKKRQHIADDDN</sequence>
<dbReference type="Ensembl" id="ENSACLT00000080165.1">
    <property type="protein sequence ID" value="ENSACLP00000060214.1"/>
    <property type="gene ID" value="ENSACLG00000036997.1"/>
</dbReference>
<protein>
    <recommendedName>
        <fullName evidence="3">Arrestin C-terminal-like domain-containing protein</fullName>
    </recommendedName>
</protein>
<evidence type="ECO:0000259" key="3">
    <source>
        <dbReference type="SMART" id="SM01017"/>
    </source>
</evidence>
<dbReference type="GO" id="GO:0005886">
    <property type="term" value="C:plasma membrane"/>
    <property type="evidence" value="ECO:0007669"/>
    <property type="project" value="TreeGrafter"/>
</dbReference>
<dbReference type="InterPro" id="IPR011022">
    <property type="entry name" value="Arrestin_C-like"/>
</dbReference>
<dbReference type="PANTHER" id="PTHR11188:SF135">
    <property type="entry name" value="ARRESTIN DOMAIN CONTAINING 3-LIKE-RELATED"/>
    <property type="match status" value="1"/>
</dbReference>
<dbReference type="Proteomes" id="UP000265100">
    <property type="component" value="Chromosome 12"/>
</dbReference>
<evidence type="ECO:0000256" key="2">
    <source>
        <dbReference type="SAM" id="MobiDB-lite"/>
    </source>
</evidence>
<dbReference type="InterPro" id="IPR014756">
    <property type="entry name" value="Ig_E-set"/>
</dbReference>
<evidence type="ECO:0000313" key="5">
    <source>
        <dbReference type="Proteomes" id="UP000265100"/>
    </source>
</evidence>
<evidence type="ECO:0000313" key="4">
    <source>
        <dbReference type="Ensembl" id="ENSACLP00000060214.1"/>
    </source>
</evidence>
<dbReference type="Pfam" id="PF02752">
    <property type="entry name" value="Arrestin_C"/>
    <property type="match status" value="1"/>
</dbReference>
<reference evidence="4" key="3">
    <citation type="submission" date="2025-09" db="UniProtKB">
        <authorList>
            <consortium name="Ensembl"/>
        </authorList>
    </citation>
    <scope>IDENTIFICATION</scope>
</reference>
<dbReference type="AlphaFoldDB" id="A0AAX7TTA4"/>
<dbReference type="SUPFAM" id="SSF81296">
    <property type="entry name" value="E set domains"/>
    <property type="match status" value="2"/>
</dbReference>
<feature type="compositionally biased region" description="Polar residues" evidence="2">
    <location>
        <begin position="397"/>
        <end position="414"/>
    </location>
</feature>
<feature type="compositionally biased region" description="Basic and acidic residues" evidence="2">
    <location>
        <begin position="415"/>
        <end position="427"/>
    </location>
</feature>
<reference evidence="4" key="1">
    <citation type="submission" date="2018-05" db="EMBL/GenBank/DDBJ databases">
        <authorList>
            <person name="Datahose"/>
        </authorList>
    </citation>
    <scope>NUCLEOTIDE SEQUENCE</scope>
</reference>
<dbReference type="GeneTree" id="ENSGT00940000164012"/>
<reference evidence="4" key="2">
    <citation type="submission" date="2025-08" db="UniProtKB">
        <authorList>
            <consortium name="Ensembl"/>
        </authorList>
    </citation>
    <scope>IDENTIFICATION</scope>
</reference>
<dbReference type="InterPro" id="IPR011021">
    <property type="entry name" value="Arrestin-like_N"/>
</dbReference>
<dbReference type="InterPro" id="IPR050357">
    <property type="entry name" value="Arrestin_domain-protein"/>
</dbReference>
<dbReference type="GO" id="GO:0015031">
    <property type="term" value="P:protein transport"/>
    <property type="evidence" value="ECO:0007669"/>
    <property type="project" value="TreeGrafter"/>
</dbReference>
<dbReference type="GO" id="GO:0005737">
    <property type="term" value="C:cytoplasm"/>
    <property type="evidence" value="ECO:0007669"/>
    <property type="project" value="TreeGrafter"/>
</dbReference>
<accession>A0AAX7TTA4</accession>
<organism evidence="4 5">
    <name type="scientific">Astatotilapia calliptera</name>
    <name type="common">Eastern happy</name>
    <name type="synonym">Chromis callipterus</name>
    <dbReference type="NCBI Taxonomy" id="8154"/>
    <lineage>
        <taxon>Eukaryota</taxon>
        <taxon>Metazoa</taxon>
        <taxon>Chordata</taxon>
        <taxon>Craniata</taxon>
        <taxon>Vertebrata</taxon>
        <taxon>Euteleostomi</taxon>
        <taxon>Actinopterygii</taxon>
        <taxon>Neopterygii</taxon>
        <taxon>Teleostei</taxon>
        <taxon>Neoteleostei</taxon>
        <taxon>Acanthomorphata</taxon>
        <taxon>Ovalentaria</taxon>
        <taxon>Cichlomorphae</taxon>
        <taxon>Cichliformes</taxon>
        <taxon>Cichlidae</taxon>
        <taxon>African cichlids</taxon>
        <taxon>Pseudocrenilabrinae</taxon>
        <taxon>Haplochromini</taxon>
        <taxon>Astatotilapia</taxon>
    </lineage>
</organism>
<keyword evidence="5" id="KW-1185">Reference proteome</keyword>
<name>A0AAX7TTA4_ASTCA</name>
<feature type="domain" description="Arrestin C-terminal-like" evidence="3">
    <location>
        <begin position="201"/>
        <end position="325"/>
    </location>
</feature>
<dbReference type="PANTHER" id="PTHR11188">
    <property type="entry name" value="ARRESTIN DOMAIN CONTAINING PROTEIN"/>
    <property type="match status" value="1"/>
</dbReference>
<proteinExistence type="inferred from homology"/>
<dbReference type="Pfam" id="PF00339">
    <property type="entry name" value="Arrestin_N"/>
    <property type="match status" value="1"/>
</dbReference>